<reference evidence="2" key="1">
    <citation type="journal article" date="2019" name="Int. J. Syst. Evol. Microbiol.">
        <title>The Global Catalogue of Microorganisms (GCM) 10K type strain sequencing project: providing services to taxonomists for standard genome sequencing and annotation.</title>
        <authorList>
            <consortium name="The Broad Institute Genomics Platform"/>
            <consortium name="The Broad Institute Genome Sequencing Center for Infectious Disease"/>
            <person name="Wu L."/>
            <person name="Ma J."/>
        </authorList>
    </citation>
    <scope>NUCLEOTIDE SEQUENCE [LARGE SCALE GENOMIC DNA]</scope>
    <source>
        <strain evidence="2">JCM 15974</strain>
    </source>
</reference>
<accession>A0ABP3UDP5</accession>
<keyword evidence="2" id="KW-1185">Reference proteome</keyword>
<evidence type="ECO:0008006" key="3">
    <source>
        <dbReference type="Google" id="ProtNLM"/>
    </source>
</evidence>
<evidence type="ECO:0000313" key="1">
    <source>
        <dbReference type="EMBL" id="GAA0728391.1"/>
    </source>
</evidence>
<comment type="caution">
    <text evidence="1">The sequence shown here is derived from an EMBL/GenBank/DDBJ whole genome shotgun (WGS) entry which is preliminary data.</text>
</comment>
<protein>
    <recommendedName>
        <fullName evidence="3">Apea-like HEPN domain-containing protein</fullName>
    </recommendedName>
</protein>
<dbReference type="EMBL" id="BAAAGE010000003">
    <property type="protein sequence ID" value="GAA0728391.1"/>
    <property type="molecule type" value="Genomic_DNA"/>
</dbReference>
<evidence type="ECO:0000313" key="2">
    <source>
        <dbReference type="Proteomes" id="UP001501758"/>
    </source>
</evidence>
<name>A0ABP3UDP5_9FLAO</name>
<organism evidence="1 2">
    <name type="scientific">Aquimarina litoralis</name>
    <dbReference type="NCBI Taxonomy" id="584605"/>
    <lineage>
        <taxon>Bacteria</taxon>
        <taxon>Pseudomonadati</taxon>
        <taxon>Bacteroidota</taxon>
        <taxon>Flavobacteriia</taxon>
        <taxon>Flavobacteriales</taxon>
        <taxon>Flavobacteriaceae</taxon>
        <taxon>Aquimarina</taxon>
    </lineage>
</organism>
<gene>
    <name evidence="1" type="ORF">GCM10009430_37500</name>
</gene>
<dbReference type="RefSeq" id="WP_343913783.1">
    <property type="nucleotide sequence ID" value="NZ_BAAAGE010000003.1"/>
</dbReference>
<dbReference type="Proteomes" id="UP001501758">
    <property type="component" value="Unassembled WGS sequence"/>
</dbReference>
<sequence length="265" mass="31396">MKNIDKLKNVLDLIKNEIYALDYPENDIRIAYFENLYSIINEFYLGKVFFEISTEIKNGNIKFDAEIMDLQPHILKVYEVADIPLLSNGFHNDLNRKLFVDSFTNFEVTIDLCFENLKTDAITKAIVTDLNTRLIKLIEESHKKEEIINQLVKSSFIPLLRKFKFLSKRRDNCYGENYAEDLKFISFCGKLRNCVLHSAGYYKGKYYEYEFEDVKFIFKNDEFLEMLGENDYIFLKINERLTYIASQLFNCLSDIEFLKYPDDGF</sequence>
<proteinExistence type="predicted"/>